<proteinExistence type="predicted"/>
<accession>A0ABR1LP73</accession>
<feature type="compositionally biased region" description="Low complexity" evidence="1">
    <location>
        <begin position="192"/>
        <end position="203"/>
    </location>
</feature>
<evidence type="ECO:0000313" key="2">
    <source>
        <dbReference type="EMBL" id="KAK7536509.1"/>
    </source>
</evidence>
<feature type="region of interest" description="Disordered" evidence="1">
    <location>
        <begin position="177"/>
        <end position="230"/>
    </location>
</feature>
<keyword evidence="3" id="KW-1185">Reference proteome</keyword>
<comment type="caution">
    <text evidence="2">The sequence shown here is derived from an EMBL/GenBank/DDBJ whole genome shotgun (WGS) entry which is preliminary data.</text>
</comment>
<evidence type="ECO:0000313" key="3">
    <source>
        <dbReference type="Proteomes" id="UP001365128"/>
    </source>
</evidence>
<protein>
    <submittedName>
        <fullName evidence="2">Uncharacterized protein</fullName>
    </submittedName>
</protein>
<sequence length="230" mass="24634">MADKRPAPPPAQPSSMRLPDFNPQQSAADKETDSGAPVVVDLTGDDDLSIPPVKIINDDSDAASDWNILKMVVVKMGVGLICCFTMLMSLPVMMQLQRHVESACRLWSRLRKMYGADYDDDTVLVHQSSKIVQDALKGRREALQQIAEQAIGLMDDIHSGGGGGGGGGAVGDCGCEDDDSALLVPPPPSPTPSSTTTTLPATTRRYPSRAAKPRKFLDDDPAYTAAKWKP</sequence>
<gene>
    <name evidence="2" type="ORF">IWX46DRAFT_269447</name>
</gene>
<organism evidence="2 3">
    <name type="scientific">Phyllosticta citricarpa</name>
    <dbReference type="NCBI Taxonomy" id="55181"/>
    <lineage>
        <taxon>Eukaryota</taxon>
        <taxon>Fungi</taxon>
        <taxon>Dikarya</taxon>
        <taxon>Ascomycota</taxon>
        <taxon>Pezizomycotina</taxon>
        <taxon>Dothideomycetes</taxon>
        <taxon>Dothideomycetes incertae sedis</taxon>
        <taxon>Botryosphaeriales</taxon>
        <taxon>Phyllostictaceae</taxon>
        <taxon>Phyllosticta</taxon>
    </lineage>
</organism>
<dbReference type="EMBL" id="JBBPDW010000037">
    <property type="protein sequence ID" value="KAK7536509.1"/>
    <property type="molecule type" value="Genomic_DNA"/>
</dbReference>
<evidence type="ECO:0000256" key="1">
    <source>
        <dbReference type="SAM" id="MobiDB-lite"/>
    </source>
</evidence>
<feature type="region of interest" description="Disordered" evidence="1">
    <location>
        <begin position="1"/>
        <end position="43"/>
    </location>
</feature>
<reference evidence="2 3" key="1">
    <citation type="submission" date="2024-04" db="EMBL/GenBank/DDBJ databases">
        <title>Phyllosticta paracitricarpa is synonymous to the EU quarantine fungus P. citricarpa based on phylogenomic analyses.</title>
        <authorList>
            <consortium name="Lawrence Berkeley National Laboratory"/>
            <person name="Van Ingen-Buijs V.A."/>
            <person name="Van Westerhoven A.C."/>
            <person name="Haridas S."/>
            <person name="Skiadas P."/>
            <person name="Martin F."/>
            <person name="Groenewald J.Z."/>
            <person name="Crous P.W."/>
            <person name="Seidl M.F."/>
        </authorList>
    </citation>
    <scope>NUCLEOTIDE SEQUENCE [LARGE SCALE GENOMIC DNA]</scope>
    <source>
        <strain evidence="2 3">CBS 122670</strain>
    </source>
</reference>
<name>A0ABR1LP73_9PEZI</name>
<dbReference type="Proteomes" id="UP001365128">
    <property type="component" value="Unassembled WGS sequence"/>
</dbReference>